<evidence type="ECO:0000313" key="3">
    <source>
        <dbReference type="Proteomes" id="UP000193642"/>
    </source>
</evidence>
<dbReference type="AlphaFoldDB" id="A0A1Y2D0C6"/>
<accession>A0A1Y2D0C6</accession>
<evidence type="ECO:0000313" key="2">
    <source>
        <dbReference type="EMBL" id="ORY52574.1"/>
    </source>
</evidence>
<gene>
    <name evidence="2" type="ORF">BCR33DRAFT_321841</name>
</gene>
<evidence type="ECO:0000256" key="1">
    <source>
        <dbReference type="SAM" id="MobiDB-lite"/>
    </source>
</evidence>
<feature type="region of interest" description="Disordered" evidence="1">
    <location>
        <begin position="321"/>
        <end position="358"/>
    </location>
</feature>
<organism evidence="2 3">
    <name type="scientific">Rhizoclosmatium globosum</name>
    <dbReference type="NCBI Taxonomy" id="329046"/>
    <lineage>
        <taxon>Eukaryota</taxon>
        <taxon>Fungi</taxon>
        <taxon>Fungi incertae sedis</taxon>
        <taxon>Chytridiomycota</taxon>
        <taxon>Chytridiomycota incertae sedis</taxon>
        <taxon>Chytridiomycetes</taxon>
        <taxon>Chytridiales</taxon>
        <taxon>Chytriomycetaceae</taxon>
        <taxon>Rhizoclosmatium</taxon>
    </lineage>
</organism>
<dbReference type="Proteomes" id="UP000193642">
    <property type="component" value="Unassembled WGS sequence"/>
</dbReference>
<dbReference type="EMBL" id="MCGO01000003">
    <property type="protein sequence ID" value="ORY52574.1"/>
    <property type="molecule type" value="Genomic_DNA"/>
</dbReference>
<comment type="caution">
    <text evidence="2">The sequence shown here is derived from an EMBL/GenBank/DDBJ whole genome shotgun (WGS) entry which is preliminary data.</text>
</comment>
<dbReference type="Gene3D" id="3.10.450.50">
    <property type="match status" value="1"/>
</dbReference>
<reference evidence="2 3" key="1">
    <citation type="submission" date="2016-07" db="EMBL/GenBank/DDBJ databases">
        <title>Pervasive Adenine N6-methylation of Active Genes in Fungi.</title>
        <authorList>
            <consortium name="DOE Joint Genome Institute"/>
            <person name="Mondo S.J."/>
            <person name="Dannebaum R.O."/>
            <person name="Kuo R.C."/>
            <person name="Labutti K."/>
            <person name="Haridas S."/>
            <person name="Kuo A."/>
            <person name="Salamov A."/>
            <person name="Ahrendt S.R."/>
            <person name="Lipzen A."/>
            <person name="Sullivan W."/>
            <person name="Andreopoulos W.B."/>
            <person name="Clum A."/>
            <person name="Lindquist E."/>
            <person name="Daum C."/>
            <person name="Ramamoorthy G.K."/>
            <person name="Gryganskyi A."/>
            <person name="Culley D."/>
            <person name="Magnuson J.K."/>
            <person name="James T.Y."/>
            <person name="O'Malley M.A."/>
            <person name="Stajich J.E."/>
            <person name="Spatafora J.W."/>
            <person name="Visel A."/>
            <person name="Grigoriev I.V."/>
        </authorList>
    </citation>
    <scope>NUCLEOTIDE SEQUENCE [LARGE SCALE GENOMIC DNA]</scope>
    <source>
        <strain evidence="2 3">JEL800</strain>
    </source>
</reference>
<feature type="region of interest" description="Disordered" evidence="1">
    <location>
        <begin position="151"/>
        <end position="176"/>
    </location>
</feature>
<sequence>MIDWLLPGVKPTRKRIVVPLISVIHFDGASGKMQTWHMYWDQASVLRQAGVLPNSLYCKSNASEVVLPVLGPRIADRLKEPYNNLVTAVSGMSMEEEAEEMDNGMMPPAVSAPALRKPTSSENIFGSGQQMPMTAAAPRQASEMSNILSAAPVTGSRPSSRVIHRPGGPSSNIFNTEPEPIKSAIARAAAPFQTEDDIPAAPAARKSNRRDPNWSSLSEPAAYDDAPLPASRKANSYHSHNETHWDMAGNNNGHVAQKTGKGAYHNPNETSYEADVRRSHESGYEAPRQQFGRKMSAHAKDHGDLIGGTGYEQQQQGQAKGMVGMGKRDHNAMSEPAAERPSSKVLAPPGGKTSVFFG</sequence>
<dbReference type="STRING" id="329046.A0A1Y2D0C6"/>
<dbReference type="OrthoDB" id="5440at2759"/>
<dbReference type="SUPFAM" id="SSF54427">
    <property type="entry name" value="NTF2-like"/>
    <property type="match status" value="1"/>
</dbReference>
<dbReference type="InterPro" id="IPR032710">
    <property type="entry name" value="NTF2-like_dom_sf"/>
</dbReference>
<protein>
    <submittedName>
        <fullName evidence="2">Uncharacterized protein</fullName>
    </submittedName>
</protein>
<name>A0A1Y2D0C6_9FUNG</name>
<keyword evidence="3" id="KW-1185">Reference proteome</keyword>
<feature type="region of interest" description="Disordered" evidence="1">
    <location>
        <begin position="192"/>
        <end position="269"/>
    </location>
</feature>
<feature type="compositionally biased region" description="Basic and acidic residues" evidence="1">
    <location>
        <begin position="326"/>
        <end position="342"/>
    </location>
</feature>
<proteinExistence type="predicted"/>